<name>A0A1L0AFZ6_9GAMM</name>
<sequence length="47" mass="5557">MIELKEQKLNLEIENLQEDLITKRLKRKLLIVALFFTGTGLLLKIFK</sequence>
<dbReference type="AlphaFoldDB" id="A0A1L0AFZ6"/>
<gene>
    <name evidence="2" type="ORF">NVI5450_0584</name>
</gene>
<evidence type="ECO:0000256" key="1">
    <source>
        <dbReference type="SAM" id="Phobius"/>
    </source>
</evidence>
<keyword evidence="1" id="KW-0812">Transmembrane</keyword>
<protein>
    <submittedName>
        <fullName evidence="2">SVM protein signal sequence</fullName>
    </submittedName>
</protein>
<dbReference type="EMBL" id="FPLD01000018">
    <property type="protein sequence ID" value="SGY86087.1"/>
    <property type="molecule type" value="Genomic_DNA"/>
</dbReference>
<accession>A0A1L0AFZ6</accession>
<evidence type="ECO:0000313" key="2">
    <source>
        <dbReference type="EMBL" id="SGY86087.1"/>
    </source>
</evidence>
<reference evidence="2 3" key="1">
    <citation type="submission" date="2016-11" db="EMBL/GenBank/DDBJ databases">
        <authorList>
            <person name="Jaros S."/>
            <person name="Januszkiewicz K."/>
            <person name="Wedrychowicz H."/>
        </authorList>
    </citation>
    <scope>NUCLEOTIDE SEQUENCE [LARGE SCALE GENOMIC DNA]</scope>
    <source>
        <strain evidence="2">NVI 5450</strain>
    </source>
</reference>
<dbReference type="RefSeq" id="WP_170862815.1">
    <property type="nucleotide sequence ID" value="NZ_CAWRBC010000119.1"/>
</dbReference>
<organism evidence="2 3">
    <name type="scientific">Moritella viscosa</name>
    <dbReference type="NCBI Taxonomy" id="80854"/>
    <lineage>
        <taxon>Bacteria</taxon>
        <taxon>Pseudomonadati</taxon>
        <taxon>Pseudomonadota</taxon>
        <taxon>Gammaproteobacteria</taxon>
        <taxon>Alteromonadales</taxon>
        <taxon>Moritellaceae</taxon>
        <taxon>Moritella</taxon>
    </lineage>
</organism>
<keyword evidence="1" id="KW-0472">Membrane</keyword>
<keyword evidence="1" id="KW-1133">Transmembrane helix</keyword>
<evidence type="ECO:0000313" key="3">
    <source>
        <dbReference type="Proteomes" id="UP000183794"/>
    </source>
</evidence>
<feature type="transmembrane region" description="Helical" evidence="1">
    <location>
        <begin position="29"/>
        <end position="46"/>
    </location>
</feature>
<dbReference type="Proteomes" id="UP000183794">
    <property type="component" value="Unassembled WGS sequence"/>
</dbReference>
<proteinExistence type="predicted"/>